<dbReference type="PANTHER" id="PTHR37984">
    <property type="entry name" value="PROTEIN CBG26694"/>
    <property type="match status" value="1"/>
</dbReference>
<sequence length="230" mass="26320">MTEKGREFLWTNDSQEAFETLKGKLVSAAVLSHPDFSQTFILDTDASNRAIGGVLSQVIDGEKHVIAYGSRTLSEIERRYCVTRQKLLAVVHFVKHFRHFLYGRRFIIRTDHSSLLWLIRIKNPECQLARCLEVISSYGMVIKYRPGTQHRKADPLSRISCKQCGFVENLETVGSVNVVKLQRGKDDDIELEIRQLQETDKDLQTVIGWLTRKPANTVMLLSHFGHSGMF</sequence>
<dbReference type="OrthoDB" id="116078at2759"/>
<gene>
    <name evidence="3" type="ORF">MCOR_6026</name>
</gene>
<evidence type="ECO:0000259" key="2">
    <source>
        <dbReference type="Pfam" id="PF17919"/>
    </source>
</evidence>
<organism evidence="3 4">
    <name type="scientific">Mytilus coruscus</name>
    <name type="common">Sea mussel</name>
    <dbReference type="NCBI Taxonomy" id="42192"/>
    <lineage>
        <taxon>Eukaryota</taxon>
        <taxon>Metazoa</taxon>
        <taxon>Spiralia</taxon>
        <taxon>Lophotrochozoa</taxon>
        <taxon>Mollusca</taxon>
        <taxon>Bivalvia</taxon>
        <taxon>Autobranchia</taxon>
        <taxon>Pteriomorphia</taxon>
        <taxon>Mytilida</taxon>
        <taxon>Mytiloidea</taxon>
        <taxon>Mytilidae</taxon>
        <taxon>Mytilinae</taxon>
        <taxon>Mytilus</taxon>
    </lineage>
</organism>
<dbReference type="Pfam" id="PF17919">
    <property type="entry name" value="RT_RNaseH_2"/>
    <property type="match status" value="1"/>
</dbReference>
<keyword evidence="4" id="KW-1185">Reference proteome</keyword>
<evidence type="ECO:0000313" key="3">
    <source>
        <dbReference type="EMBL" id="CAC5365288.1"/>
    </source>
</evidence>
<accession>A0A6J8ACK1</accession>
<proteinExistence type="predicted"/>
<feature type="domain" description="Reverse transcriptase/retrotransposon-derived protein RNase H-like" evidence="2">
    <location>
        <begin position="10"/>
        <end position="108"/>
    </location>
</feature>
<dbReference type="Proteomes" id="UP000507470">
    <property type="component" value="Unassembled WGS sequence"/>
</dbReference>
<dbReference type="GO" id="GO:0003824">
    <property type="term" value="F:catalytic activity"/>
    <property type="evidence" value="ECO:0007669"/>
    <property type="project" value="UniProtKB-KW"/>
</dbReference>
<evidence type="ECO:0000256" key="1">
    <source>
        <dbReference type="ARBA" id="ARBA00023268"/>
    </source>
</evidence>
<dbReference type="InterPro" id="IPR041577">
    <property type="entry name" value="RT_RNaseH_2"/>
</dbReference>
<dbReference type="PANTHER" id="PTHR37984:SF5">
    <property type="entry name" value="PROTEIN NYNRIN-LIKE"/>
    <property type="match status" value="1"/>
</dbReference>
<dbReference type="FunFam" id="3.10.20.370:FF:000001">
    <property type="entry name" value="Retrovirus-related Pol polyprotein from transposon 17.6-like protein"/>
    <property type="match status" value="1"/>
</dbReference>
<dbReference type="AlphaFoldDB" id="A0A6J8ACK1"/>
<evidence type="ECO:0000313" key="4">
    <source>
        <dbReference type="Proteomes" id="UP000507470"/>
    </source>
</evidence>
<reference evidence="3 4" key="1">
    <citation type="submission" date="2020-06" db="EMBL/GenBank/DDBJ databases">
        <authorList>
            <person name="Li R."/>
            <person name="Bekaert M."/>
        </authorList>
    </citation>
    <scope>NUCLEOTIDE SEQUENCE [LARGE SCALE GENOMIC DNA]</scope>
    <source>
        <strain evidence="4">wild</strain>
    </source>
</reference>
<keyword evidence="1" id="KW-0511">Multifunctional enzyme</keyword>
<dbReference type="InterPro" id="IPR043502">
    <property type="entry name" value="DNA/RNA_pol_sf"/>
</dbReference>
<dbReference type="InterPro" id="IPR050951">
    <property type="entry name" value="Retrovirus_Pol_polyprotein"/>
</dbReference>
<name>A0A6J8ACK1_MYTCO</name>
<dbReference type="SUPFAM" id="SSF56672">
    <property type="entry name" value="DNA/RNA polymerases"/>
    <property type="match status" value="1"/>
</dbReference>
<dbReference type="Gene3D" id="3.10.20.370">
    <property type="match status" value="1"/>
</dbReference>
<protein>
    <recommendedName>
        <fullName evidence="2">Reverse transcriptase/retrotransposon-derived protein RNase H-like domain-containing protein</fullName>
    </recommendedName>
</protein>
<dbReference type="EMBL" id="CACVKT020001114">
    <property type="protein sequence ID" value="CAC5365288.1"/>
    <property type="molecule type" value="Genomic_DNA"/>
</dbReference>
<dbReference type="CDD" id="cd09274">
    <property type="entry name" value="RNase_HI_RT_Ty3"/>
    <property type="match status" value="1"/>
</dbReference>